<comment type="catalytic activity">
    <reaction evidence="1">
        <text>chorismate = prephenate</text>
        <dbReference type="Rhea" id="RHEA:13897"/>
        <dbReference type="ChEBI" id="CHEBI:29748"/>
        <dbReference type="ChEBI" id="CHEBI:29934"/>
        <dbReference type="EC" id="5.4.99.5"/>
    </reaction>
</comment>
<dbReference type="Pfam" id="PF00800">
    <property type="entry name" value="PDT"/>
    <property type="match status" value="1"/>
</dbReference>
<dbReference type="Gene3D" id="1.20.59.10">
    <property type="entry name" value="Chorismate mutase"/>
    <property type="match status" value="1"/>
</dbReference>
<evidence type="ECO:0000256" key="9">
    <source>
        <dbReference type="ARBA" id="ARBA00022490"/>
    </source>
</evidence>
<evidence type="ECO:0000256" key="16">
    <source>
        <dbReference type="ARBA" id="ARBA00031175"/>
    </source>
</evidence>
<evidence type="ECO:0000256" key="15">
    <source>
        <dbReference type="ARBA" id="ARBA00023268"/>
    </source>
</evidence>
<keyword evidence="10" id="KW-0028">Amino-acid biosynthesis</keyword>
<evidence type="ECO:0000256" key="6">
    <source>
        <dbReference type="ARBA" id="ARBA00013147"/>
    </source>
</evidence>
<dbReference type="UniPathway" id="UPA00120">
    <property type="reaction ID" value="UER00203"/>
</dbReference>
<dbReference type="InterPro" id="IPR001086">
    <property type="entry name" value="Preph_deHydtase"/>
</dbReference>
<proteinExistence type="predicted"/>
<dbReference type="EC" id="4.2.1.51" evidence="6"/>
<dbReference type="EMBL" id="AWEZ01000045">
    <property type="protein sequence ID" value="ERL08190.1"/>
    <property type="molecule type" value="Genomic_DNA"/>
</dbReference>
<dbReference type="GO" id="GO:0009094">
    <property type="term" value="P:L-phenylalanine biosynthetic process"/>
    <property type="evidence" value="ECO:0007669"/>
    <property type="project" value="UniProtKB-UniPathway"/>
</dbReference>
<feature type="site" description="Essential for prephenate dehydratase activity" evidence="19">
    <location>
        <position position="282"/>
    </location>
</feature>
<evidence type="ECO:0000256" key="13">
    <source>
        <dbReference type="ARBA" id="ARBA00023235"/>
    </source>
</evidence>
<evidence type="ECO:0000256" key="4">
    <source>
        <dbReference type="ARBA" id="ARBA00004741"/>
    </source>
</evidence>
<dbReference type="PROSITE" id="PS51171">
    <property type="entry name" value="PREPHENATE_DEHYDR_3"/>
    <property type="match status" value="1"/>
</dbReference>
<feature type="domain" description="ACT" evidence="22">
    <location>
        <begin position="301"/>
        <end position="378"/>
    </location>
</feature>
<dbReference type="PATRIC" id="fig|1125712.3.peg.1341"/>
<feature type="domain" description="Prephenate dehydratase" evidence="21">
    <location>
        <begin position="113"/>
        <end position="289"/>
    </location>
</feature>
<accession>U2TP25</accession>
<dbReference type="PROSITE" id="PS51671">
    <property type="entry name" value="ACT"/>
    <property type="match status" value="1"/>
</dbReference>
<dbReference type="InterPro" id="IPR002701">
    <property type="entry name" value="CM_II_prokaryot"/>
</dbReference>
<dbReference type="GO" id="GO:0004664">
    <property type="term" value="F:prephenate dehydratase activity"/>
    <property type="evidence" value="ECO:0007669"/>
    <property type="project" value="UniProtKB-EC"/>
</dbReference>
<dbReference type="InterPro" id="IPR018528">
    <property type="entry name" value="Preph_deHydtase_CS"/>
</dbReference>
<evidence type="ECO:0000256" key="10">
    <source>
        <dbReference type="ARBA" id="ARBA00022605"/>
    </source>
</evidence>
<organism evidence="23 24">
    <name type="scientific">Olsenella profusa F0195</name>
    <dbReference type="NCBI Taxonomy" id="1125712"/>
    <lineage>
        <taxon>Bacteria</taxon>
        <taxon>Bacillati</taxon>
        <taxon>Actinomycetota</taxon>
        <taxon>Coriobacteriia</taxon>
        <taxon>Coriobacteriales</taxon>
        <taxon>Atopobiaceae</taxon>
        <taxon>Olsenella</taxon>
    </lineage>
</organism>
<keyword evidence="11" id="KW-0057">Aromatic amino acid biosynthesis</keyword>
<dbReference type="Pfam" id="PF01817">
    <property type="entry name" value="CM_2"/>
    <property type="match status" value="1"/>
</dbReference>
<evidence type="ECO:0000313" key="24">
    <source>
        <dbReference type="Proteomes" id="UP000016638"/>
    </source>
</evidence>
<evidence type="ECO:0000256" key="18">
    <source>
        <dbReference type="ARBA" id="ARBA00047848"/>
    </source>
</evidence>
<dbReference type="PROSITE" id="PS51168">
    <property type="entry name" value="CHORISMATE_MUT_2"/>
    <property type="match status" value="1"/>
</dbReference>
<feature type="domain" description="Chorismate mutase" evidence="20">
    <location>
        <begin position="1"/>
        <end position="87"/>
    </location>
</feature>
<keyword evidence="24" id="KW-1185">Reference proteome</keyword>
<evidence type="ECO:0000256" key="5">
    <source>
        <dbReference type="ARBA" id="ARBA00004817"/>
    </source>
</evidence>
<dbReference type="Proteomes" id="UP000016638">
    <property type="component" value="Unassembled WGS sequence"/>
</dbReference>
<dbReference type="RefSeq" id="WP_021726059.1">
    <property type="nucleotide sequence ID" value="NZ_AWEZ01000045.1"/>
</dbReference>
<evidence type="ECO:0000256" key="3">
    <source>
        <dbReference type="ARBA" id="ARBA00004496"/>
    </source>
</evidence>
<sequence length="381" mass="42319">MEDLRQIRQDIDRIDRQMVDLLVERMDCADRVAAYKAAHGIPVLDRSRERAVVRCAMQRAPEGLKDQTAVLMELLMSISRARQSQHLGIDTHISDAITQALGAMPRSFPTSAFVATQGSEGAYQQIAADRLFRHADITYFDSFEGVFKAVEEGLCQYGILPLENSTAGSVNQVFDLMMRHDFHIARSCRVKIDHNLLAKPGCTLADITDVYSHEQAIRQCEGFLAGLGGVCVHACENTASASRRVAESPDGGIAALASRACADLYGLNVLARNVQDQDNNYTRFACIAKDLVIYPGADKTTLMLVLDHEPGALYKVLGTFYALDINITKLESRPIPDRDFEFMFYFDLAADATSPEFLRLMRTLEGSCQELRYLGSYAEVI</sequence>
<protein>
    <recommendedName>
        <fullName evidence="7">Bifunctional chorismate mutase/prephenate dehydratase</fullName>
        <ecNumber evidence="6">4.2.1.51</ecNumber>
    </recommendedName>
    <alternativeName>
        <fullName evidence="17">Chorismate mutase-prephenate dehydratase</fullName>
    </alternativeName>
    <alternativeName>
        <fullName evidence="8">Prephenate dehydratase</fullName>
    </alternativeName>
    <alternativeName>
        <fullName evidence="16">p-protein</fullName>
    </alternativeName>
</protein>
<dbReference type="OrthoDB" id="9802281at2"/>
<dbReference type="CDD" id="cd04905">
    <property type="entry name" value="ACT_CM-PDT"/>
    <property type="match status" value="1"/>
</dbReference>
<evidence type="ECO:0000256" key="17">
    <source>
        <dbReference type="ARBA" id="ARBA00031520"/>
    </source>
</evidence>
<comment type="pathway">
    <text evidence="5">Metabolic intermediate biosynthesis; prephenate biosynthesis; prephenate from chorismate: step 1/1.</text>
</comment>
<dbReference type="GO" id="GO:0046417">
    <property type="term" value="P:chorismate metabolic process"/>
    <property type="evidence" value="ECO:0007669"/>
    <property type="project" value="InterPro"/>
</dbReference>
<dbReference type="SUPFAM" id="SSF53850">
    <property type="entry name" value="Periplasmic binding protein-like II"/>
    <property type="match status" value="1"/>
</dbReference>
<dbReference type="CDD" id="cd13631">
    <property type="entry name" value="PBP2_Ct-PDT_like"/>
    <property type="match status" value="1"/>
</dbReference>
<dbReference type="InterPro" id="IPR045865">
    <property type="entry name" value="ACT-like_dom_sf"/>
</dbReference>
<comment type="function">
    <text evidence="2">Catalyzes the Claisen rearrangement of chorismate to prephenate and the decarboxylation/dehydration of prephenate to phenylpyruvate.</text>
</comment>
<dbReference type="InterPro" id="IPR036263">
    <property type="entry name" value="Chorismate_II_sf"/>
</dbReference>
<keyword evidence="15" id="KW-0511">Multifunctional enzyme</keyword>
<dbReference type="STRING" id="1125712.HMPREF1316_0216"/>
<dbReference type="UniPathway" id="UPA00121">
    <property type="reaction ID" value="UER00345"/>
</dbReference>
<dbReference type="PROSITE" id="PS00858">
    <property type="entry name" value="PREPHENATE_DEHYDR_2"/>
    <property type="match status" value="1"/>
</dbReference>
<keyword evidence="13" id="KW-0413">Isomerase</keyword>
<dbReference type="SMART" id="SM00830">
    <property type="entry name" value="CM_2"/>
    <property type="match status" value="1"/>
</dbReference>
<dbReference type="PANTHER" id="PTHR21022:SF19">
    <property type="entry name" value="PREPHENATE DEHYDRATASE-RELATED"/>
    <property type="match status" value="1"/>
</dbReference>
<keyword evidence="14 23" id="KW-0456">Lyase</keyword>
<dbReference type="GO" id="GO:0004106">
    <property type="term" value="F:chorismate mutase activity"/>
    <property type="evidence" value="ECO:0007669"/>
    <property type="project" value="UniProtKB-EC"/>
</dbReference>
<dbReference type="InterPro" id="IPR002912">
    <property type="entry name" value="ACT_dom"/>
</dbReference>
<dbReference type="PIRSF" id="PIRSF001500">
    <property type="entry name" value="Chor_mut_pdt_Ppr"/>
    <property type="match status" value="1"/>
</dbReference>
<dbReference type="InterPro" id="IPR036979">
    <property type="entry name" value="CM_dom_sf"/>
</dbReference>
<dbReference type="InterPro" id="IPR008242">
    <property type="entry name" value="Chor_mutase/pphenate_deHydtase"/>
</dbReference>
<comment type="pathway">
    <text evidence="4">Amino-acid biosynthesis; L-phenylalanine biosynthesis; phenylpyruvate from prephenate: step 1/1.</text>
</comment>
<evidence type="ECO:0000259" key="22">
    <source>
        <dbReference type="PROSITE" id="PS51671"/>
    </source>
</evidence>
<dbReference type="SUPFAM" id="SSF55021">
    <property type="entry name" value="ACT-like"/>
    <property type="match status" value="1"/>
</dbReference>
<evidence type="ECO:0000256" key="8">
    <source>
        <dbReference type="ARBA" id="ARBA00021872"/>
    </source>
</evidence>
<dbReference type="AlphaFoldDB" id="U2TP25"/>
<evidence type="ECO:0000259" key="20">
    <source>
        <dbReference type="PROSITE" id="PS51168"/>
    </source>
</evidence>
<dbReference type="GO" id="GO:0005737">
    <property type="term" value="C:cytoplasm"/>
    <property type="evidence" value="ECO:0007669"/>
    <property type="project" value="UniProtKB-SubCell"/>
</dbReference>
<evidence type="ECO:0000256" key="12">
    <source>
        <dbReference type="ARBA" id="ARBA00023222"/>
    </source>
</evidence>
<dbReference type="PANTHER" id="PTHR21022">
    <property type="entry name" value="PREPHENATE DEHYDRATASE P PROTEIN"/>
    <property type="match status" value="1"/>
</dbReference>
<reference evidence="23 24" key="1">
    <citation type="submission" date="2013-08" db="EMBL/GenBank/DDBJ databases">
        <authorList>
            <person name="Durkin A.S."/>
            <person name="Haft D.R."/>
            <person name="McCorrison J."/>
            <person name="Torralba M."/>
            <person name="Gillis M."/>
            <person name="Haft D.H."/>
            <person name="Methe B."/>
            <person name="Sutton G."/>
            <person name="Nelson K.E."/>
        </authorList>
    </citation>
    <scope>NUCLEOTIDE SEQUENCE [LARGE SCALE GENOMIC DNA]</scope>
    <source>
        <strain evidence="23 24">F0195</strain>
    </source>
</reference>
<dbReference type="Gene3D" id="3.40.190.10">
    <property type="entry name" value="Periplasmic binding protein-like II"/>
    <property type="match status" value="2"/>
</dbReference>
<evidence type="ECO:0000256" key="1">
    <source>
        <dbReference type="ARBA" id="ARBA00000824"/>
    </source>
</evidence>
<dbReference type="SUPFAM" id="SSF48600">
    <property type="entry name" value="Chorismate mutase II"/>
    <property type="match status" value="1"/>
</dbReference>
<evidence type="ECO:0000313" key="23">
    <source>
        <dbReference type="EMBL" id="ERL08190.1"/>
    </source>
</evidence>
<gene>
    <name evidence="23" type="ORF">HMPREF1316_0216</name>
</gene>
<comment type="caution">
    <text evidence="23">The sequence shown here is derived from an EMBL/GenBank/DDBJ whole genome shotgun (WGS) entry which is preliminary data.</text>
</comment>
<keyword evidence="9" id="KW-0963">Cytoplasm</keyword>
<evidence type="ECO:0000256" key="11">
    <source>
        <dbReference type="ARBA" id="ARBA00023141"/>
    </source>
</evidence>
<evidence type="ECO:0000259" key="21">
    <source>
        <dbReference type="PROSITE" id="PS51171"/>
    </source>
</evidence>
<keyword evidence="12" id="KW-0584">Phenylalanine biosynthesis</keyword>
<dbReference type="Gene3D" id="3.30.70.260">
    <property type="match status" value="1"/>
</dbReference>
<evidence type="ECO:0000256" key="2">
    <source>
        <dbReference type="ARBA" id="ARBA00002364"/>
    </source>
</evidence>
<dbReference type="Pfam" id="PF01842">
    <property type="entry name" value="ACT"/>
    <property type="match status" value="1"/>
</dbReference>
<comment type="subcellular location">
    <subcellularLocation>
        <location evidence="3">Cytoplasm</location>
    </subcellularLocation>
</comment>
<evidence type="ECO:0000256" key="19">
    <source>
        <dbReference type="PIRSR" id="PIRSR001500-2"/>
    </source>
</evidence>
<comment type="catalytic activity">
    <reaction evidence="18">
        <text>prephenate + H(+) = 3-phenylpyruvate + CO2 + H2O</text>
        <dbReference type="Rhea" id="RHEA:21648"/>
        <dbReference type="ChEBI" id="CHEBI:15377"/>
        <dbReference type="ChEBI" id="CHEBI:15378"/>
        <dbReference type="ChEBI" id="CHEBI:16526"/>
        <dbReference type="ChEBI" id="CHEBI:18005"/>
        <dbReference type="ChEBI" id="CHEBI:29934"/>
        <dbReference type="EC" id="4.2.1.51"/>
    </reaction>
</comment>
<evidence type="ECO:0000256" key="14">
    <source>
        <dbReference type="ARBA" id="ARBA00023239"/>
    </source>
</evidence>
<evidence type="ECO:0000256" key="7">
    <source>
        <dbReference type="ARBA" id="ARBA00014401"/>
    </source>
</evidence>
<dbReference type="eggNOG" id="COG0077">
    <property type="taxonomic scope" value="Bacteria"/>
</dbReference>
<name>U2TP25_9ACTN</name>